<proteinExistence type="predicted"/>
<reference evidence="1" key="1">
    <citation type="submission" date="2018-05" db="EMBL/GenBank/DDBJ databases">
        <authorList>
            <person name="Lanie J.A."/>
            <person name="Ng W.-L."/>
            <person name="Kazmierczak K.M."/>
            <person name="Andrzejewski T.M."/>
            <person name="Davidsen T.M."/>
            <person name="Wayne K.J."/>
            <person name="Tettelin H."/>
            <person name="Glass J.I."/>
            <person name="Rusch D."/>
            <person name="Podicherti R."/>
            <person name="Tsui H.-C.T."/>
            <person name="Winkler M.E."/>
        </authorList>
    </citation>
    <scope>NUCLEOTIDE SEQUENCE</scope>
</reference>
<evidence type="ECO:0000313" key="1">
    <source>
        <dbReference type="EMBL" id="SVE20511.1"/>
    </source>
</evidence>
<organism evidence="1">
    <name type="scientific">marine metagenome</name>
    <dbReference type="NCBI Taxonomy" id="408172"/>
    <lineage>
        <taxon>unclassified sequences</taxon>
        <taxon>metagenomes</taxon>
        <taxon>ecological metagenomes</taxon>
    </lineage>
</organism>
<dbReference type="AlphaFoldDB" id="A0A383BL00"/>
<name>A0A383BL00_9ZZZZ</name>
<dbReference type="EMBL" id="UINC01201255">
    <property type="protein sequence ID" value="SVE20511.1"/>
    <property type="molecule type" value="Genomic_DNA"/>
</dbReference>
<protein>
    <submittedName>
        <fullName evidence="1">Uncharacterized protein</fullName>
    </submittedName>
</protein>
<gene>
    <name evidence="1" type="ORF">METZ01_LOCUS473365</name>
</gene>
<sequence length="46" mass="5183">MNSGLYAQFLGCSQTFLSQSPNKYFLKRTASPVFFDGPNTAFRKSE</sequence>
<accession>A0A383BL00</accession>